<reference evidence="2 3" key="1">
    <citation type="journal article" date="2013" name="Genome Announc.">
        <title>Genome Sequence of Naphthalene-Degrading Soil Bacterium Pseudomonas putida CSV86.</title>
        <authorList>
            <person name="Phale P.S."/>
            <person name="Paliwal V."/>
            <person name="Raju S.C."/>
            <person name="Modak A."/>
            <person name="Purohit H.J."/>
        </authorList>
    </citation>
    <scope>NUCLEOTIDE SEQUENCE [LARGE SCALE GENOMIC DNA]</scope>
    <source>
        <strain evidence="2 3">CSV86</strain>
    </source>
</reference>
<evidence type="ECO:0000313" key="3">
    <source>
        <dbReference type="Proteomes" id="UP000010448"/>
    </source>
</evidence>
<organism evidence="2 3">
    <name type="scientific">Pseudomonas bharatica CSV86</name>
    <dbReference type="NCBI Taxonomy" id="1005395"/>
    <lineage>
        <taxon>Bacteria</taxon>
        <taxon>Pseudomonadati</taxon>
        <taxon>Pseudomonadota</taxon>
        <taxon>Gammaproteobacteria</taxon>
        <taxon>Pseudomonadales</taxon>
        <taxon>Pseudomonadaceae</taxon>
        <taxon>Pseudomonas</taxon>
        <taxon>Pseudomonas bharatica</taxon>
    </lineage>
</organism>
<proteinExistence type="predicted"/>
<dbReference type="OrthoDB" id="6381296at2"/>
<feature type="region of interest" description="Disordered" evidence="1">
    <location>
        <begin position="206"/>
        <end position="253"/>
    </location>
</feature>
<sequence length="271" mass="30903">MLIRLLERGHEVCIESSRLIIRSANNQPVPESFLEKHSGMFQEILDRIKPKVYEYYEYSVAAYDGRYPGITLQFRPIFEGEYSFAIFNVELTRERDTKAGRRGGKLPPGQFRIKSERCGFYQFWLHSGAVFPRRLSAFHDYMGRLKGILFTAECSRKEPKRLDAKTIRPLSISAETVREAFLPDMVQTNAGQTPDKRRTILPDKVSTQSHVNRGLQPKSTTGTSKYGKAVNREAGIGTPLSPSIQRIKDQSNDEWTARFCSPADHHQGMVS</sequence>
<evidence type="ECO:0000313" key="2">
    <source>
        <dbReference type="EMBL" id="NNJ18976.1"/>
    </source>
</evidence>
<comment type="caution">
    <text evidence="2">The sequence shown here is derived from an EMBL/GenBank/DDBJ whole genome shotgun (WGS) entry which is preliminary data.</text>
</comment>
<feature type="compositionally biased region" description="Polar residues" evidence="1">
    <location>
        <begin position="206"/>
        <end position="224"/>
    </location>
</feature>
<accession>A0A7K4EMU9</accession>
<keyword evidence="3" id="KW-1185">Reference proteome</keyword>
<name>A0A7K4EMU9_9PSED</name>
<dbReference type="Proteomes" id="UP000010448">
    <property type="component" value="Unassembled WGS sequence"/>
</dbReference>
<evidence type="ECO:0000256" key="1">
    <source>
        <dbReference type="SAM" id="MobiDB-lite"/>
    </source>
</evidence>
<dbReference type="EMBL" id="AMWJ02000007">
    <property type="protein sequence ID" value="NNJ18976.1"/>
    <property type="molecule type" value="Genomic_DNA"/>
</dbReference>
<dbReference type="AlphaFoldDB" id="A0A7K4EMU9"/>
<gene>
    <name evidence="2" type="ORF">CSV86_029645</name>
</gene>
<protein>
    <submittedName>
        <fullName evidence="2">Uncharacterized protein</fullName>
    </submittedName>
</protein>
<dbReference type="RefSeq" id="WP_158487729.1">
    <property type="nucleotide sequence ID" value="NZ_AMWJ02000007.1"/>
</dbReference>